<dbReference type="AlphaFoldDB" id="A0A174R4G5"/>
<proteinExistence type="predicted"/>
<evidence type="ECO:0000313" key="2">
    <source>
        <dbReference type="Proteomes" id="UP000095512"/>
    </source>
</evidence>
<gene>
    <name evidence="1" type="ORF">ERS852480_04124</name>
</gene>
<protein>
    <submittedName>
        <fullName evidence="1">Uncharacterized protein</fullName>
    </submittedName>
</protein>
<evidence type="ECO:0000313" key="1">
    <source>
        <dbReference type="EMBL" id="CUP80314.1"/>
    </source>
</evidence>
<dbReference type="Proteomes" id="UP000095512">
    <property type="component" value="Unassembled WGS sequence"/>
</dbReference>
<organism evidence="1 2">
    <name type="scientific">Enterocloster clostridioformis</name>
    <dbReference type="NCBI Taxonomy" id="1531"/>
    <lineage>
        <taxon>Bacteria</taxon>
        <taxon>Bacillati</taxon>
        <taxon>Bacillota</taxon>
        <taxon>Clostridia</taxon>
        <taxon>Lachnospirales</taxon>
        <taxon>Lachnospiraceae</taxon>
        <taxon>Enterocloster</taxon>
    </lineage>
</organism>
<name>A0A174R4G5_9FIRM</name>
<sequence>MNKDLGKESKIGIMCATARELAPYLSVMLNAAILDVRI</sequence>
<dbReference type="EMBL" id="CZAB01000053">
    <property type="protein sequence ID" value="CUP80314.1"/>
    <property type="molecule type" value="Genomic_DNA"/>
</dbReference>
<reference evidence="1 2" key="1">
    <citation type="submission" date="2015-09" db="EMBL/GenBank/DDBJ databases">
        <authorList>
            <consortium name="Pathogen Informatics"/>
        </authorList>
    </citation>
    <scope>NUCLEOTIDE SEQUENCE [LARGE SCALE GENOMIC DNA]</scope>
    <source>
        <strain evidence="1 2">2789STDY5834865</strain>
    </source>
</reference>
<accession>A0A174R4G5</accession>